<dbReference type="EMBL" id="SNRY01003443">
    <property type="protein sequence ID" value="KAA6320959.1"/>
    <property type="molecule type" value="Genomic_DNA"/>
</dbReference>
<comment type="caution">
    <text evidence="1">The sequence shown here is derived from an EMBL/GenBank/DDBJ whole genome shotgun (WGS) entry which is preliminary data.</text>
</comment>
<gene>
    <name evidence="1" type="ORF">EZS27_029332</name>
</gene>
<name>A0A5J4QI42_9ZZZZ</name>
<sequence length="68" mass="7786">MTLDLLLISDGKKKHVMYVSNEEKLTGVLICSLCHDYVSILSKTNKRAKEYFNMHVEKCKSSTHEPSI</sequence>
<evidence type="ECO:0000313" key="1">
    <source>
        <dbReference type="EMBL" id="KAA6320959.1"/>
    </source>
</evidence>
<reference evidence="1" key="1">
    <citation type="submission" date="2019-03" db="EMBL/GenBank/DDBJ databases">
        <title>Single cell metagenomics reveals metabolic interactions within the superorganism composed of flagellate Streblomastix strix and complex community of Bacteroidetes bacteria on its surface.</title>
        <authorList>
            <person name="Treitli S.C."/>
            <person name="Kolisko M."/>
            <person name="Husnik F."/>
            <person name="Keeling P."/>
            <person name="Hampl V."/>
        </authorList>
    </citation>
    <scope>NUCLEOTIDE SEQUENCE</scope>
    <source>
        <strain evidence="1">STM</strain>
    </source>
</reference>
<proteinExistence type="predicted"/>
<organism evidence="1">
    <name type="scientific">termite gut metagenome</name>
    <dbReference type="NCBI Taxonomy" id="433724"/>
    <lineage>
        <taxon>unclassified sequences</taxon>
        <taxon>metagenomes</taxon>
        <taxon>organismal metagenomes</taxon>
    </lineage>
</organism>
<dbReference type="AlphaFoldDB" id="A0A5J4QI42"/>
<accession>A0A5J4QI42</accession>
<protein>
    <submittedName>
        <fullName evidence="1">Uncharacterized protein</fullName>
    </submittedName>
</protein>